<comment type="caution">
    <text evidence="4">The sequence shown here is derived from an EMBL/GenBank/DDBJ whole genome shotgun (WGS) entry which is preliminary data.</text>
</comment>
<dbReference type="InterPro" id="IPR016181">
    <property type="entry name" value="Acyl_CoA_acyltransferase"/>
</dbReference>
<dbReference type="InterPro" id="IPR050832">
    <property type="entry name" value="Bact_Acetyltransf"/>
</dbReference>
<dbReference type="PANTHER" id="PTHR43877:SF2">
    <property type="entry name" value="AMINOALKYLPHOSPHONATE N-ACETYLTRANSFERASE-RELATED"/>
    <property type="match status" value="1"/>
</dbReference>
<proteinExistence type="predicted"/>
<feature type="domain" description="N-acetyltransferase" evidence="3">
    <location>
        <begin position="9"/>
        <end position="152"/>
    </location>
</feature>
<reference evidence="4 5" key="1">
    <citation type="submission" date="2017-10" db="EMBL/GenBank/DDBJ databases">
        <title>Sequencing the genomes of 1000 actinobacteria strains.</title>
        <authorList>
            <person name="Klenk H.-P."/>
        </authorList>
    </citation>
    <scope>NUCLEOTIDE SEQUENCE [LARGE SCALE GENOMIC DNA]</scope>
    <source>
        <strain evidence="4 5">DSM 18966</strain>
    </source>
</reference>
<evidence type="ECO:0000256" key="1">
    <source>
        <dbReference type="ARBA" id="ARBA00022679"/>
    </source>
</evidence>
<dbReference type="AlphaFoldDB" id="A0A2A9E5M6"/>
<evidence type="ECO:0000313" key="4">
    <source>
        <dbReference type="EMBL" id="PFG33956.1"/>
    </source>
</evidence>
<dbReference type="Gene3D" id="3.40.630.30">
    <property type="match status" value="1"/>
</dbReference>
<dbReference type="PANTHER" id="PTHR43877">
    <property type="entry name" value="AMINOALKYLPHOSPHONATE N-ACETYLTRANSFERASE-RELATED-RELATED"/>
    <property type="match status" value="1"/>
</dbReference>
<dbReference type="GO" id="GO:0005840">
    <property type="term" value="C:ribosome"/>
    <property type="evidence" value="ECO:0007669"/>
    <property type="project" value="UniProtKB-KW"/>
</dbReference>
<keyword evidence="5" id="KW-1185">Reference proteome</keyword>
<dbReference type="NCBIfam" id="NF002959">
    <property type="entry name" value="PRK03624.1"/>
    <property type="match status" value="1"/>
</dbReference>
<accession>A0A2A9E5M6</accession>
<organism evidence="4 5">
    <name type="scientific">Sanguibacter antarcticus</name>
    <dbReference type="NCBI Taxonomy" id="372484"/>
    <lineage>
        <taxon>Bacteria</taxon>
        <taxon>Bacillati</taxon>
        <taxon>Actinomycetota</taxon>
        <taxon>Actinomycetes</taxon>
        <taxon>Micrococcales</taxon>
        <taxon>Sanguibacteraceae</taxon>
        <taxon>Sanguibacter</taxon>
    </lineage>
</organism>
<dbReference type="EMBL" id="PDJG01000001">
    <property type="protein sequence ID" value="PFG33956.1"/>
    <property type="molecule type" value="Genomic_DNA"/>
</dbReference>
<dbReference type="Pfam" id="PF00583">
    <property type="entry name" value="Acetyltransf_1"/>
    <property type="match status" value="1"/>
</dbReference>
<protein>
    <submittedName>
        <fullName evidence="4">Ribosomal protein S18 acetylase RimI-like enzyme</fullName>
    </submittedName>
</protein>
<dbReference type="CDD" id="cd04301">
    <property type="entry name" value="NAT_SF"/>
    <property type="match status" value="1"/>
</dbReference>
<dbReference type="Proteomes" id="UP000225548">
    <property type="component" value="Unassembled WGS sequence"/>
</dbReference>
<dbReference type="PROSITE" id="PS51186">
    <property type="entry name" value="GNAT"/>
    <property type="match status" value="1"/>
</dbReference>
<dbReference type="OrthoDB" id="1821130at2"/>
<keyword evidence="4" id="KW-0687">Ribonucleoprotein</keyword>
<dbReference type="InterPro" id="IPR000182">
    <property type="entry name" value="GNAT_dom"/>
</dbReference>
<keyword evidence="1" id="KW-0808">Transferase</keyword>
<keyword evidence="2" id="KW-0012">Acyltransferase</keyword>
<sequence length="152" mass="16339">MTSEPRGGFEVDEISDCDVETVVSLWRSSGLVRPWNDPYQDIHNARSTPTATILVVRPGARGDTDALRTPVGSVMAGFDGHRGWLYYLAVDEPARGAGLGRMLVVAAEAWLAAQGAEKAQLMVREANAAVQGFYTALGYSDAECVVLGRRLA</sequence>
<evidence type="ECO:0000256" key="2">
    <source>
        <dbReference type="ARBA" id="ARBA00023315"/>
    </source>
</evidence>
<evidence type="ECO:0000259" key="3">
    <source>
        <dbReference type="PROSITE" id="PS51186"/>
    </source>
</evidence>
<gene>
    <name evidence="4" type="ORF">ATL42_1855</name>
</gene>
<dbReference type="RefSeq" id="WP_098455072.1">
    <property type="nucleotide sequence ID" value="NZ_PDJG01000001.1"/>
</dbReference>
<dbReference type="SUPFAM" id="SSF55729">
    <property type="entry name" value="Acyl-CoA N-acyltransferases (Nat)"/>
    <property type="match status" value="1"/>
</dbReference>
<name>A0A2A9E5M6_9MICO</name>
<dbReference type="GO" id="GO:0016747">
    <property type="term" value="F:acyltransferase activity, transferring groups other than amino-acyl groups"/>
    <property type="evidence" value="ECO:0007669"/>
    <property type="project" value="InterPro"/>
</dbReference>
<keyword evidence="4" id="KW-0689">Ribosomal protein</keyword>
<evidence type="ECO:0000313" key="5">
    <source>
        <dbReference type="Proteomes" id="UP000225548"/>
    </source>
</evidence>